<name>A0A1G1VGD1_9BACT</name>
<dbReference type="Gene3D" id="1.20.5.170">
    <property type="match status" value="1"/>
</dbReference>
<comment type="caution">
    <text evidence="3">The sequence shown here is derived from an EMBL/GenBank/DDBJ whole genome shotgun (WGS) entry which is preliminary data.</text>
</comment>
<sequence>MVTANPAKATVTPVKPRSDLLRKTAGLVIAFLVAALVFTKNTWAASGNVQVCQPSAICHIGEFLYDDSYAPLITTSCTVTSKYPDGTAYLTNQAMTSAADGWYSYQINSTPATEGVYRTQISCIVGEKTFTPANINTTTERIVVGKNIATDTIITFSSTGTLPTELVVGTRYYAINIDTVTIQVSASAGGAAINLTSQGTGTHTINSNIMSLDKTFEVKADLTSNGIAASVWGYSGRTLDDFGSLVSDIWSYSTRSLNDFGTLVDGIWSNTARTLTGAGLSSGSLAVQTDVTSARDSIKGASNKDLSNVSSEVAGVQTDTTALKSDTTTLKSDTTTLKSDTTSIKSTVNSIYTDTQALRTDVTSILTKWGTSSAADIISDIGAVSTKLGTNADSDTTATVFGRIEHVRNKWGTQTAQTIYDKANSANTTITSLRAELDYNGKTTTAYQDLQTLLGYVDSLETSVGSQADTSTATTLFGRIKKVQEKVDTLSVIDADLRGTLDSWGQDNNIPALYTKVVDIRGKLDTIGGVSTTTNLSQTTINNIENINNVLNQTTITNNTLKELKNEVLTLSAVSQTNRTLLEKTVNKPIITTFLLEGSVIFKSLIVNPSSRISQSVDFEYYLPEELSKEDVLELDPNLTLNYNSDKNQYYVTGTLALAPSETKTVSVKTEDIWQISQDEVETVRKQVEELAKVLNVSTAYYAQGVTLKSDIDVSLNKVVEIQKNKVTPEAKIKAYREAKIEFDAANNKAEKLKELVAQAGSAGNLLGFVGGSQAIAVWGLIIIMAAGFVFLALYMRTLRAHETQQGSILTPAVIPTAEPKQSAELAAKPGKSWKTFLKLISLVLVTMSLSAGVSGTIAFKVLQTASEKNKAEVANIETAPQVLGVNYEVQPAGQDQQPKDEDYVCNFALEDETKGLKALLILGESQKADVYCLPSRQSVKIITFASPEKVEKLGEIGQWALISFSQTRASGAAQRGWVKREHVIVTSASDSKPRGGEEEIDLGALGKQVSIVNTPTGYLNVREKPWGEVSGQAEPGENFPFIEEQNGWVKIQLLDGSFGWVAKKFTETAN</sequence>
<dbReference type="Gene3D" id="2.30.30.40">
    <property type="entry name" value="SH3 Domains"/>
    <property type="match status" value="1"/>
</dbReference>
<proteinExistence type="predicted"/>
<feature type="transmembrane region" description="Helical" evidence="1">
    <location>
        <begin position="776"/>
        <end position="796"/>
    </location>
</feature>
<dbReference type="Proteomes" id="UP000177685">
    <property type="component" value="Unassembled WGS sequence"/>
</dbReference>
<protein>
    <recommendedName>
        <fullName evidence="2">SH3b domain-containing protein</fullName>
    </recommendedName>
</protein>
<accession>A0A1G1VGD1</accession>
<keyword evidence="1" id="KW-0812">Transmembrane</keyword>
<dbReference type="Pfam" id="PF08239">
    <property type="entry name" value="SH3_3"/>
    <property type="match status" value="1"/>
</dbReference>
<evidence type="ECO:0000313" key="3">
    <source>
        <dbReference type="EMBL" id="OGY14346.1"/>
    </source>
</evidence>
<reference evidence="3 4" key="1">
    <citation type="journal article" date="2016" name="Nat. Commun.">
        <title>Thousands of microbial genomes shed light on interconnected biogeochemical processes in an aquifer system.</title>
        <authorList>
            <person name="Anantharaman K."/>
            <person name="Brown C.T."/>
            <person name="Hug L.A."/>
            <person name="Sharon I."/>
            <person name="Castelle C.J."/>
            <person name="Probst A.J."/>
            <person name="Thomas B.C."/>
            <person name="Singh A."/>
            <person name="Wilkins M.J."/>
            <person name="Karaoz U."/>
            <person name="Brodie E.L."/>
            <person name="Williams K.H."/>
            <person name="Hubbard S.S."/>
            <person name="Banfield J.F."/>
        </authorList>
    </citation>
    <scope>NUCLEOTIDE SEQUENCE [LARGE SCALE GENOMIC DNA]</scope>
</reference>
<keyword evidence="1" id="KW-1133">Transmembrane helix</keyword>
<evidence type="ECO:0000259" key="2">
    <source>
        <dbReference type="PROSITE" id="PS51781"/>
    </source>
</evidence>
<evidence type="ECO:0000313" key="4">
    <source>
        <dbReference type="Proteomes" id="UP000177685"/>
    </source>
</evidence>
<gene>
    <name evidence="3" type="ORF">A3A58_01620</name>
</gene>
<feature type="domain" description="SH3b" evidence="2">
    <location>
        <begin position="1008"/>
        <end position="1071"/>
    </location>
</feature>
<dbReference type="AlphaFoldDB" id="A0A1G1VGD1"/>
<keyword evidence="1" id="KW-0472">Membrane</keyword>
<dbReference type="EMBL" id="MHCD01000018">
    <property type="protein sequence ID" value="OGY14346.1"/>
    <property type="molecule type" value="Genomic_DNA"/>
</dbReference>
<evidence type="ECO:0000256" key="1">
    <source>
        <dbReference type="SAM" id="Phobius"/>
    </source>
</evidence>
<feature type="transmembrane region" description="Helical" evidence="1">
    <location>
        <begin position="837"/>
        <end position="860"/>
    </location>
</feature>
<dbReference type="PROSITE" id="PS51781">
    <property type="entry name" value="SH3B"/>
    <property type="match status" value="1"/>
</dbReference>
<organism evidence="3 4">
    <name type="scientific">Candidatus Blackburnbacteria bacterium RIFCSPLOWO2_01_FULL_41_27</name>
    <dbReference type="NCBI Taxonomy" id="1797520"/>
    <lineage>
        <taxon>Bacteria</taxon>
        <taxon>Candidatus Blackburniibacteriota</taxon>
    </lineage>
</organism>
<dbReference type="InterPro" id="IPR003646">
    <property type="entry name" value="SH3-like_bac-type"/>
</dbReference>